<comment type="caution">
    <text evidence="1">The sequence shown here is derived from an EMBL/GenBank/DDBJ whole genome shotgun (WGS) entry which is preliminary data.</text>
</comment>
<dbReference type="AlphaFoldDB" id="A0AA39IWZ2"/>
<name>A0AA39IWZ2_9AGAR</name>
<protein>
    <submittedName>
        <fullName evidence="1">Uncharacterized protein</fullName>
    </submittedName>
</protein>
<gene>
    <name evidence="1" type="ORF">EV421DRAFT_1742618</name>
</gene>
<keyword evidence="2" id="KW-1185">Reference proteome</keyword>
<accession>A0AA39IWZ2</accession>
<proteinExistence type="predicted"/>
<dbReference type="Proteomes" id="UP001175226">
    <property type="component" value="Unassembled WGS sequence"/>
</dbReference>
<reference evidence="1" key="1">
    <citation type="submission" date="2023-06" db="EMBL/GenBank/DDBJ databases">
        <authorList>
            <consortium name="Lawrence Berkeley National Laboratory"/>
            <person name="Ahrendt S."/>
            <person name="Sahu N."/>
            <person name="Indic B."/>
            <person name="Wong-Bajracharya J."/>
            <person name="Merenyi Z."/>
            <person name="Ke H.-M."/>
            <person name="Monk M."/>
            <person name="Kocsube S."/>
            <person name="Drula E."/>
            <person name="Lipzen A."/>
            <person name="Balint B."/>
            <person name="Henrissat B."/>
            <person name="Andreopoulos B."/>
            <person name="Martin F.M."/>
            <person name="Harder C.B."/>
            <person name="Rigling D."/>
            <person name="Ford K.L."/>
            <person name="Foster G.D."/>
            <person name="Pangilinan J."/>
            <person name="Papanicolaou A."/>
            <person name="Barry K."/>
            <person name="LaButti K."/>
            <person name="Viragh M."/>
            <person name="Koriabine M."/>
            <person name="Yan M."/>
            <person name="Riley R."/>
            <person name="Champramary S."/>
            <person name="Plett K.L."/>
            <person name="Tsai I.J."/>
            <person name="Slot J."/>
            <person name="Sipos G."/>
            <person name="Plett J."/>
            <person name="Nagy L.G."/>
            <person name="Grigoriev I.V."/>
        </authorList>
    </citation>
    <scope>NUCLEOTIDE SEQUENCE</scope>
    <source>
        <strain evidence="1">FPL87.14</strain>
    </source>
</reference>
<evidence type="ECO:0000313" key="2">
    <source>
        <dbReference type="Proteomes" id="UP001175226"/>
    </source>
</evidence>
<sequence length="124" mass="14498">MDKDALMVSQAHKLQKKWRSLQKWIRQLQELQVTWMPCVKRKMHTIDKDLCGSGCWRVGQWMSMLWELKMEDIQSLQGSVFEINDVEEQVFEVEDSESSVRFTIGGHPGSCHSFDSRISMAKSF</sequence>
<organism evidence="1 2">
    <name type="scientific">Armillaria borealis</name>
    <dbReference type="NCBI Taxonomy" id="47425"/>
    <lineage>
        <taxon>Eukaryota</taxon>
        <taxon>Fungi</taxon>
        <taxon>Dikarya</taxon>
        <taxon>Basidiomycota</taxon>
        <taxon>Agaricomycotina</taxon>
        <taxon>Agaricomycetes</taxon>
        <taxon>Agaricomycetidae</taxon>
        <taxon>Agaricales</taxon>
        <taxon>Marasmiineae</taxon>
        <taxon>Physalacriaceae</taxon>
        <taxon>Armillaria</taxon>
    </lineage>
</organism>
<dbReference type="EMBL" id="JAUEPT010000102">
    <property type="protein sequence ID" value="KAK0432008.1"/>
    <property type="molecule type" value="Genomic_DNA"/>
</dbReference>
<evidence type="ECO:0000313" key="1">
    <source>
        <dbReference type="EMBL" id="KAK0432008.1"/>
    </source>
</evidence>